<proteinExistence type="predicted"/>
<keyword evidence="2" id="KW-1185">Reference proteome</keyword>
<gene>
    <name evidence="1" type="ORF">Patl1_27562</name>
</gene>
<dbReference type="EMBL" id="CM047901">
    <property type="protein sequence ID" value="KAJ0096585.1"/>
    <property type="molecule type" value="Genomic_DNA"/>
</dbReference>
<reference evidence="2" key="1">
    <citation type="journal article" date="2023" name="G3 (Bethesda)">
        <title>Genome assembly and association tests identify interacting loci associated with vigor, precocity, and sex in interspecific pistachio rootstocks.</title>
        <authorList>
            <person name="Palmer W."/>
            <person name="Jacygrad E."/>
            <person name="Sagayaradj S."/>
            <person name="Cavanaugh K."/>
            <person name="Han R."/>
            <person name="Bertier L."/>
            <person name="Beede B."/>
            <person name="Kafkas S."/>
            <person name="Golino D."/>
            <person name="Preece J."/>
            <person name="Michelmore R."/>
        </authorList>
    </citation>
    <scope>NUCLEOTIDE SEQUENCE [LARGE SCALE GENOMIC DNA]</scope>
</reference>
<name>A0ACC1BC65_9ROSI</name>
<organism evidence="1 2">
    <name type="scientific">Pistacia atlantica</name>
    <dbReference type="NCBI Taxonomy" id="434234"/>
    <lineage>
        <taxon>Eukaryota</taxon>
        <taxon>Viridiplantae</taxon>
        <taxon>Streptophyta</taxon>
        <taxon>Embryophyta</taxon>
        <taxon>Tracheophyta</taxon>
        <taxon>Spermatophyta</taxon>
        <taxon>Magnoliopsida</taxon>
        <taxon>eudicotyledons</taxon>
        <taxon>Gunneridae</taxon>
        <taxon>Pentapetalae</taxon>
        <taxon>rosids</taxon>
        <taxon>malvids</taxon>
        <taxon>Sapindales</taxon>
        <taxon>Anacardiaceae</taxon>
        <taxon>Pistacia</taxon>
    </lineage>
</organism>
<comment type="caution">
    <text evidence="1">The sequence shown here is derived from an EMBL/GenBank/DDBJ whole genome shotgun (WGS) entry which is preliminary data.</text>
</comment>
<protein>
    <submittedName>
        <fullName evidence="1">Uncharacterized protein</fullName>
    </submittedName>
</protein>
<accession>A0ACC1BC65</accession>
<evidence type="ECO:0000313" key="1">
    <source>
        <dbReference type="EMBL" id="KAJ0096585.1"/>
    </source>
</evidence>
<dbReference type="Proteomes" id="UP001164250">
    <property type="component" value="Chromosome 5"/>
</dbReference>
<sequence>MSKHSRLNNNSLSAPIPVSLMAIMSLEVLTEPLFFFDIISVENSPTAAIAGGVAAGSALVLFAALPVGFAYWWLRKPQGCFFDAAVEEDPEVQFRTAEKIFFARITICNK</sequence>
<evidence type="ECO:0000313" key="2">
    <source>
        <dbReference type="Proteomes" id="UP001164250"/>
    </source>
</evidence>